<evidence type="ECO:0000256" key="1">
    <source>
        <dbReference type="SAM" id="Phobius"/>
    </source>
</evidence>
<keyword evidence="1" id="KW-0472">Membrane</keyword>
<feature type="transmembrane region" description="Helical" evidence="1">
    <location>
        <begin position="123"/>
        <end position="141"/>
    </location>
</feature>
<dbReference type="RefSeq" id="WP_192110426.1">
    <property type="nucleotide sequence ID" value="NZ_JACYXJ010000006.1"/>
</dbReference>
<gene>
    <name evidence="2" type="ORF">IG617_16940</name>
</gene>
<feature type="transmembrane region" description="Helical" evidence="1">
    <location>
        <begin position="182"/>
        <end position="203"/>
    </location>
</feature>
<reference evidence="2 3" key="1">
    <citation type="submission" date="2020-09" db="EMBL/GenBank/DDBJ databases">
        <title>The genome sequence of type strain Labrenzia polysiphoniae KACC 19711.</title>
        <authorList>
            <person name="Liu Y."/>
        </authorList>
    </citation>
    <scope>NUCLEOTIDE SEQUENCE [LARGE SCALE GENOMIC DNA]</scope>
    <source>
        <strain evidence="2 3">KACC 19711</strain>
    </source>
</reference>
<comment type="caution">
    <text evidence="2">The sequence shown here is derived from an EMBL/GenBank/DDBJ whole genome shotgun (WGS) entry which is preliminary data.</text>
</comment>
<organism evidence="2 3">
    <name type="scientific">Roseibium polysiphoniae</name>
    <dbReference type="NCBI Taxonomy" id="2571221"/>
    <lineage>
        <taxon>Bacteria</taxon>
        <taxon>Pseudomonadati</taxon>
        <taxon>Pseudomonadota</taxon>
        <taxon>Alphaproteobacteria</taxon>
        <taxon>Hyphomicrobiales</taxon>
        <taxon>Stappiaceae</taxon>
        <taxon>Roseibium</taxon>
    </lineage>
</organism>
<dbReference type="InterPro" id="IPR037185">
    <property type="entry name" value="EmrE-like"/>
</dbReference>
<feature type="transmembrane region" description="Helical" evidence="1">
    <location>
        <begin position="246"/>
        <end position="266"/>
    </location>
</feature>
<keyword evidence="1" id="KW-0812">Transmembrane</keyword>
<dbReference type="Proteomes" id="UP000615687">
    <property type="component" value="Unassembled WGS sequence"/>
</dbReference>
<keyword evidence="1" id="KW-1133">Transmembrane helix</keyword>
<sequence length="301" mass="32116">MHDDRTKLLATVIVFATGSLWGFYWLPVRQLTEMGLPGAWGTLAITAAAVVILAPAAIVNWRHIIRSNRVANVSLALGGVAFTLYSVGFVYGRVAIIILLFFLTPVWSTLIGRYVMGWHTPRLRIVAIAVGLAGLTVMLSADGELPLPKSAGEWMGLAAGVLWAMATTGIRTKLELKPLDAAFLFALGAVSAALVIAIFLGTWPDEIPRDNMLPLTTLAFAAGGSWWVLSVAGLMWAAVRLEPTRVGILLMMEVIVGAGSAAILAGEHLDRLEIAGGALVLCASILEVWPTRRVTPSRSTP</sequence>
<feature type="transmembrane region" description="Helical" evidence="1">
    <location>
        <begin position="94"/>
        <end position="116"/>
    </location>
</feature>
<feature type="transmembrane region" description="Helical" evidence="1">
    <location>
        <begin position="7"/>
        <end position="26"/>
    </location>
</feature>
<proteinExistence type="predicted"/>
<protein>
    <submittedName>
        <fullName evidence="2">DMT family transporter</fullName>
    </submittedName>
</protein>
<feature type="transmembrane region" description="Helical" evidence="1">
    <location>
        <begin position="153"/>
        <end position="170"/>
    </location>
</feature>
<accession>A0ABR9CDQ3</accession>
<dbReference type="EMBL" id="JACYXJ010000006">
    <property type="protein sequence ID" value="MBD8877982.1"/>
    <property type="molecule type" value="Genomic_DNA"/>
</dbReference>
<dbReference type="SUPFAM" id="SSF103481">
    <property type="entry name" value="Multidrug resistance efflux transporter EmrE"/>
    <property type="match status" value="1"/>
</dbReference>
<evidence type="ECO:0000313" key="2">
    <source>
        <dbReference type="EMBL" id="MBD8877982.1"/>
    </source>
</evidence>
<feature type="transmembrane region" description="Helical" evidence="1">
    <location>
        <begin position="70"/>
        <end position="88"/>
    </location>
</feature>
<evidence type="ECO:0000313" key="3">
    <source>
        <dbReference type="Proteomes" id="UP000615687"/>
    </source>
</evidence>
<dbReference type="PANTHER" id="PTHR22911">
    <property type="entry name" value="ACYL-MALONYL CONDENSING ENZYME-RELATED"/>
    <property type="match status" value="1"/>
</dbReference>
<keyword evidence="3" id="KW-1185">Reference proteome</keyword>
<feature type="transmembrane region" description="Helical" evidence="1">
    <location>
        <begin position="38"/>
        <end position="58"/>
    </location>
</feature>
<name>A0ABR9CDQ3_9HYPH</name>
<feature type="transmembrane region" description="Helical" evidence="1">
    <location>
        <begin position="215"/>
        <end position="239"/>
    </location>
</feature>